<dbReference type="Pfam" id="PF17764">
    <property type="entry name" value="PriA_3primeBD"/>
    <property type="match status" value="1"/>
</dbReference>
<dbReference type="InterPro" id="IPR042115">
    <property type="entry name" value="PriA_3primeBD_sf"/>
</dbReference>
<keyword evidence="3" id="KW-0238">DNA-binding</keyword>
<evidence type="ECO:0000313" key="7">
    <source>
        <dbReference type="EMBL" id="CAB4981586.1"/>
    </source>
</evidence>
<evidence type="ECO:0000259" key="4">
    <source>
        <dbReference type="Pfam" id="PF17764"/>
    </source>
</evidence>
<dbReference type="PANTHER" id="PTHR30580:SF0">
    <property type="entry name" value="PRIMOSOMAL PROTEIN N"/>
    <property type="match status" value="1"/>
</dbReference>
<gene>
    <name evidence="5" type="ORF">UFOPK2928_00056</name>
    <name evidence="6" type="ORF">UFOPK3786_00019</name>
    <name evidence="7" type="ORF">UFOPK4010_00005</name>
</gene>
<keyword evidence="2" id="KW-0067">ATP-binding</keyword>
<feature type="domain" description="Primosomal protein N' 3' DNA-binding" evidence="4">
    <location>
        <begin position="30"/>
        <end position="127"/>
    </location>
</feature>
<dbReference type="GO" id="GO:0003677">
    <property type="term" value="F:DNA binding"/>
    <property type="evidence" value="ECO:0007669"/>
    <property type="project" value="UniProtKB-KW"/>
</dbReference>
<organism evidence="7">
    <name type="scientific">freshwater metagenome</name>
    <dbReference type="NCBI Taxonomy" id="449393"/>
    <lineage>
        <taxon>unclassified sequences</taxon>
        <taxon>metagenomes</taxon>
        <taxon>ecological metagenomes</taxon>
    </lineage>
</organism>
<dbReference type="EMBL" id="CAFBOU010000001">
    <property type="protein sequence ID" value="CAB4981586.1"/>
    <property type="molecule type" value="Genomic_DNA"/>
</dbReference>
<evidence type="ECO:0000256" key="2">
    <source>
        <dbReference type="ARBA" id="ARBA00022840"/>
    </source>
</evidence>
<dbReference type="GO" id="GO:0006302">
    <property type="term" value="P:double-strand break repair"/>
    <property type="evidence" value="ECO:0007669"/>
    <property type="project" value="TreeGrafter"/>
</dbReference>
<keyword evidence="1" id="KW-0547">Nucleotide-binding</keyword>
<sequence>MSTARPLRLKTETAKRVEKIAADFAPVAKVWVDNSLPHLDGFYNYLIPARMDNEVRVGIRISVDFAGREVEALVVQRGGESSTAGLKFITKVLSPNVVAPQGLLDLVDKACRRWIAHPYDFIRSAVPPRVAGIDKSYVRADNERNEENARGGSQTFIHIQPYEDAIEKLAEFALQKVKSGSILIITPEERELQRLAQLLGEKACILSGSLSRSERYENYLRSINTSKLITIGTRSAIFAYPPDLKTIVIFREGAQSHYEPRSPGWNTRDLALMRAEQSGCELFFVGYSPALETGLMIDRGEMKFLGKSNRLKVSNFEQANGELLPNRIFAPIRKALNTGPVLFLVPRKGYASSLMCKKCRNIAACDCGGKLLRRKANSSPECLLCGKFYPSLKCRWCQSDVMTALGRGGERHTEEIGRAFPSLPTYFSSAESHLDVLPNTPALVIATAGMEPRVNGGYAAVVLLEGDSFFSYSDLRAQERARETFFAAAAHVSSKGEVLTVINSSNPITSSLTQWNPKTMTMRELSELQEVNLPPYARAIALEVESSEATTIVAGLKKALLEKRLPDSTKIMGPAQRNGTISRILITANLRESDLLLKFIGEFIRHRAVTKKKAISLRVDPYSLT</sequence>
<evidence type="ECO:0000256" key="3">
    <source>
        <dbReference type="ARBA" id="ARBA00023125"/>
    </source>
</evidence>
<evidence type="ECO:0000256" key="1">
    <source>
        <dbReference type="ARBA" id="ARBA00022741"/>
    </source>
</evidence>
<evidence type="ECO:0000313" key="6">
    <source>
        <dbReference type="EMBL" id="CAB4940097.1"/>
    </source>
</evidence>
<reference evidence="7" key="1">
    <citation type="submission" date="2020-05" db="EMBL/GenBank/DDBJ databases">
        <authorList>
            <person name="Chiriac C."/>
            <person name="Salcher M."/>
            <person name="Ghai R."/>
            <person name="Kavagutti S V."/>
        </authorList>
    </citation>
    <scope>NUCLEOTIDE SEQUENCE</scope>
</reference>
<dbReference type="InterPro" id="IPR041222">
    <property type="entry name" value="PriA_3primeBD"/>
</dbReference>
<dbReference type="Gene3D" id="3.40.1440.60">
    <property type="entry name" value="PriA, 3(prime) DNA-binding domain"/>
    <property type="match status" value="1"/>
</dbReference>
<accession>A0A6J7MLJ4</accession>
<dbReference type="GO" id="GO:0005524">
    <property type="term" value="F:ATP binding"/>
    <property type="evidence" value="ECO:0007669"/>
    <property type="project" value="UniProtKB-KW"/>
</dbReference>
<evidence type="ECO:0000313" key="5">
    <source>
        <dbReference type="EMBL" id="CAB4769185.1"/>
    </source>
</evidence>
<dbReference type="EMBL" id="CAEZZY010000003">
    <property type="protein sequence ID" value="CAB4769185.1"/>
    <property type="molecule type" value="Genomic_DNA"/>
</dbReference>
<dbReference type="AlphaFoldDB" id="A0A6J7MLJ4"/>
<dbReference type="PANTHER" id="PTHR30580">
    <property type="entry name" value="PRIMOSOMAL PROTEIN N"/>
    <property type="match status" value="1"/>
</dbReference>
<dbReference type="EMBL" id="CAFBNK010000001">
    <property type="protein sequence ID" value="CAB4940097.1"/>
    <property type="molecule type" value="Genomic_DNA"/>
</dbReference>
<dbReference type="Gene3D" id="3.40.50.300">
    <property type="entry name" value="P-loop containing nucleotide triphosphate hydrolases"/>
    <property type="match status" value="1"/>
</dbReference>
<dbReference type="GO" id="GO:0006270">
    <property type="term" value="P:DNA replication initiation"/>
    <property type="evidence" value="ECO:0007669"/>
    <property type="project" value="TreeGrafter"/>
</dbReference>
<dbReference type="GO" id="GO:0006310">
    <property type="term" value="P:DNA recombination"/>
    <property type="evidence" value="ECO:0007669"/>
    <property type="project" value="TreeGrafter"/>
</dbReference>
<dbReference type="InterPro" id="IPR027417">
    <property type="entry name" value="P-loop_NTPase"/>
</dbReference>
<proteinExistence type="predicted"/>
<name>A0A6J7MLJ4_9ZZZZ</name>
<protein>
    <submittedName>
        <fullName evidence="7">Unannotated protein</fullName>
    </submittedName>
</protein>
<dbReference type="GO" id="GO:0043138">
    <property type="term" value="F:3'-5' DNA helicase activity"/>
    <property type="evidence" value="ECO:0007669"/>
    <property type="project" value="TreeGrafter"/>
</dbReference>